<keyword evidence="1" id="KW-1133">Transmembrane helix</keyword>
<accession>A0A6L5YCV9</accession>
<comment type="caution">
    <text evidence="3">The sequence shown here is derived from an EMBL/GenBank/DDBJ whole genome shotgun (WGS) entry which is preliminary data.</text>
</comment>
<dbReference type="InterPro" id="IPR037185">
    <property type="entry name" value="EmrE-like"/>
</dbReference>
<gene>
    <name evidence="3" type="ORF">FYJ74_05035</name>
</gene>
<dbReference type="AlphaFoldDB" id="A0A6L5YCV9"/>
<keyword evidence="1" id="KW-0812">Transmembrane</keyword>
<dbReference type="RefSeq" id="WP_154528497.1">
    <property type="nucleotide sequence ID" value="NZ_VUNH01000004.1"/>
</dbReference>
<protein>
    <submittedName>
        <fullName evidence="3">EamA family transporter</fullName>
    </submittedName>
</protein>
<feature type="transmembrane region" description="Helical" evidence="1">
    <location>
        <begin position="42"/>
        <end position="60"/>
    </location>
</feature>
<evidence type="ECO:0000313" key="3">
    <source>
        <dbReference type="EMBL" id="MST55397.1"/>
    </source>
</evidence>
<proteinExistence type="predicted"/>
<feature type="transmembrane region" description="Helical" evidence="1">
    <location>
        <begin position="153"/>
        <end position="174"/>
    </location>
</feature>
<feature type="transmembrane region" description="Helical" evidence="1">
    <location>
        <begin position="124"/>
        <end position="141"/>
    </location>
</feature>
<feature type="transmembrane region" description="Helical" evidence="1">
    <location>
        <begin position="72"/>
        <end position="90"/>
    </location>
</feature>
<feature type="transmembrane region" description="Helical" evidence="1">
    <location>
        <begin position="186"/>
        <end position="203"/>
    </location>
</feature>
<dbReference type="EMBL" id="VUNH01000004">
    <property type="protein sequence ID" value="MST55397.1"/>
    <property type="molecule type" value="Genomic_DNA"/>
</dbReference>
<keyword evidence="1" id="KW-0472">Membrane</keyword>
<name>A0A6L5YCV9_9BACT</name>
<sequence>MKSSSSVLGIGAMLAAGLFWGGSGTISRFAPAAALGQPLALAWTRLFFGGVMLCAAALVVRRRGVLSAARAAFLAGICMAMNQTGFFMSMDVLGVALSTMLVIGSSLVMAGVLGCFLGEVPSRLWWFAALLGVAGSCLAAAPGSAGASFQLAGLLWGLLGGLGYALLGLNLKLLARRGLGPLESNGAALLWGAALMLPLLWGHDMSWLATARGMASALALGFFPTAVPHFFFALALTRITVGQSYTIGLVEPLTAGLLGVFFLGETATAVQAAGMALEFACMALAGWDALHKS</sequence>
<evidence type="ECO:0000256" key="1">
    <source>
        <dbReference type="SAM" id="Phobius"/>
    </source>
</evidence>
<dbReference type="Proteomes" id="UP000473699">
    <property type="component" value="Unassembled WGS sequence"/>
</dbReference>
<evidence type="ECO:0000259" key="2">
    <source>
        <dbReference type="Pfam" id="PF00892"/>
    </source>
</evidence>
<keyword evidence="4" id="KW-1185">Reference proteome</keyword>
<dbReference type="PANTHER" id="PTHR22911">
    <property type="entry name" value="ACYL-MALONYL CONDENSING ENZYME-RELATED"/>
    <property type="match status" value="1"/>
</dbReference>
<dbReference type="SUPFAM" id="SSF103481">
    <property type="entry name" value="Multidrug resistance efflux transporter EmrE"/>
    <property type="match status" value="2"/>
</dbReference>
<dbReference type="GO" id="GO:0016020">
    <property type="term" value="C:membrane"/>
    <property type="evidence" value="ECO:0007669"/>
    <property type="project" value="InterPro"/>
</dbReference>
<reference evidence="3 4" key="1">
    <citation type="submission" date="2019-08" db="EMBL/GenBank/DDBJ databases">
        <title>In-depth cultivation of the pig gut microbiome towards novel bacterial diversity and tailored functional studies.</title>
        <authorList>
            <person name="Wylensek D."/>
            <person name="Hitch T.C.A."/>
            <person name="Clavel T."/>
        </authorList>
    </citation>
    <scope>NUCLEOTIDE SEQUENCE [LARGE SCALE GENOMIC DNA]</scope>
    <source>
        <strain evidence="3 4">SM-530-WT-4B</strain>
    </source>
</reference>
<feature type="transmembrane region" description="Helical" evidence="1">
    <location>
        <begin position="244"/>
        <end position="263"/>
    </location>
</feature>
<feature type="transmembrane region" description="Helical" evidence="1">
    <location>
        <begin position="96"/>
        <end position="117"/>
    </location>
</feature>
<feature type="domain" description="EamA" evidence="2">
    <location>
        <begin position="8"/>
        <end position="139"/>
    </location>
</feature>
<dbReference type="PANTHER" id="PTHR22911:SF79">
    <property type="entry name" value="MOBA-LIKE NTP TRANSFERASE DOMAIN-CONTAINING PROTEIN"/>
    <property type="match status" value="1"/>
</dbReference>
<organism evidence="3 4">
    <name type="scientific">Pyramidobacter porci</name>
    <dbReference type="NCBI Taxonomy" id="2605789"/>
    <lineage>
        <taxon>Bacteria</taxon>
        <taxon>Thermotogati</taxon>
        <taxon>Synergistota</taxon>
        <taxon>Synergistia</taxon>
        <taxon>Synergistales</taxon>
        <taxon>Dethiosulfovibrionaceae</taxon>
        <taxon>Pyramidobacter</taxon>
    </lineage>
</organism>
<evidence type="ECO:0000313" key="4">
    <source>
        <dbReference type="Proteomes" id="UP000473699"/>
    </source>
</evidence>
<dbReference type="InterPro" id="IPR000620">
    <property type="entry name" value="EamA_dom"/>
</dbReference>
<feature type="transmembrane region" description="Helical" evidence="1">
    <location>
        <begin position="215"/>
        <end position="237"/>
    </location>
</feature>
<feature type="domain" description="EamA" evidence="2">
    <location>
        <begin position="152"/>
        <end position="283"/>
    </location>
</feature>
<dbReference type="Pfam" id="PF00892">
    <property type="entry name" value="EamA"/>
    <property type="match status" value="2"/>
</dbReference>